<evidence type="ECO:0000256" key="1">
    <source>
        <dbReference type="ARBA" id="ARBA00023002"/>
    </source>
</evidence>
<dbReference type="SUPFAM" id="SSF52218">
    <property type="entry name" value="Flavoproteins"/>
    <property type="match status" value="1"/>
</dbReference>
<dbReference type="RefSeq" id="WP_264504101.1">
    <property type="nucleotide sequence ID" value="NZ_JAPDFL010000001.1"/>
</dbReference>
<keyword evidence="1" id="KW-0560">Oxidoreductase</keyword>
<protein>
    <submittedName>
        <fullName evidence="3">NAD(P)H-dependent oxidoreductase</fullName>
    </submittedName>
</protein>
<dbReference type="InterPro" id="IPR029039">
    <property type="entry name" value="Flavoprotein-like_sf"/>
</dbReference>
<evidence type="ECO:0000259" key="2">
    <source>
        <dbReference type="Pfam" id="PF02525"/>
    </source>
</evidence>
<accession>A0ABT3GTS6</accession>
<gene>
    <name evidence="3" type="ORF">OKW52_01275</name>
</gene>
<dbReference type="InterPro" id="IPR046980">
    <property type="entry name" value="KefG/KefF"/>
</dbReference>
<dbReference type="PANTHER" id="PTHR47307:SF1">
    <property type="entry name" value="GLUTATHIONE-REGULATED POTASSIUM-EFFLUX SYSTEM ANCILLARY PROTEIN KEFG"/>
    <property type="match status" value="1"/>
</dbReference>
<dbReference type="EMBL" id="JAPDFL010000001">
    <property type="protein sequence ID" value="MCW1930936.1"/>
    <property type="molecule type" value="Genomic_DNA"/>
</dbReference>
<proteinExistence type="predicted"/>
<feature type="domain" description="Flavodoxin-like fold" evidence="2">
    <location>
        <begin position="3"/>
        <end position="168"/>
    </location>
</feature>
<organism evidence="3 4">
    <name type="scientific">Pararhodobacter zhoushanensis</name>
    <dbReference type="NCBI Taxonomy" id="2479545"/>
    <lineage>
        <taxon>Bacteria</taxon>
        <taxon>Pseudomonadati</taxon>
        <taxon>Pseudomonadota</taxon>
        <taxon>Alphaproteobacteria</taxon>
        <taxon>Rhodobacterales</taxon>
        <taxon>Paracoccaceae</taxon>
        <taxon>Pararhodobacter</taxon>
    </lineage>
</organism>
<dbReference type="PANTHER" id="PTHR47307">
    <property type="entry name" value="GLUTATHIONE-REGULATED POTASSIUM-EFFLUX SYSTEM ANCILLARY PROTEIN KEFG"/>
    <property type="match status" value="1"/>
</dbReference>
<evidence type="ECO:0000313" key="3">
    <source>
        <dbReference type="EMBL" id="MCW1930936.1"/>
    </source>
</evidence>
<keyword evidence="4" id="KW-1185">Reference proteome</keyword>
<evidence type="ECO:0000313" key="4">
    <source>
        <dbReference type="Proteomes" id="UP001208938"/>
    </source>
</evidence>
<dbReference type="Gene3D" id="3.40.50.360">
    <property type="match status" value="1"/>
</dbReference>
<dbReference type="Proteomes" id="UP001208938">
    <property type="component" value="Unassembled WGS sequence"/>
</dbReference>
<sequence length="197" mass="22653">MSRVLHYAAHPGLSTSRINKAMVQRARAVSGITTLDLYEEYPRYDIDIEDEQQRLLDHDVIVLQFPLFWYSCPALVKEWLDLAWEHGFAYGHDGDKLAGKRLMLAITTGSPQDAYRPQGYQHHEIRQFLLPFEQTAHLCQMRFVTPYVLHGALHADPVAHAQGFARLLEALRDDRLDLDRAQELAILTHETLPIIEV</sequence>
<reference evidence="3 4" key="1">
    <citation type="submission" date="2022-10" db="EMBL/GenBank/DDBJ databases">
        <title>Pararhodobacter sp. nov., isolated from marine algae.</title>
        <authorList>
            <person name="Choi B.J."/>
            <person name="Kim J.M."/>
            <person name="Lee J.K."/>
            <person name="Choi D.G."/>
            <person name="Jeon C.O."/>
        </authorList>
    </citation>
    <scope>NUCLEOTIDE SEQUENCE [LARGE SCALE GENOMIC DNA]</scope>
    <source>
        <strain evidence="3 4">ZQ420</strain>
    </source>
</reference>
<dbReference type="InterPro" id="IPR003680">
    <property type="entry name" value="Flavodoxin_fold"/>
</dbReference>
<name>A0ABT3GTS6_9RHOB</name>
<comment type="caution">
    <text evidence="3">The sequence shown here is derived from an EMBL/GenBank/DDBJ whole genome shotgun (WGS) entry which is preliminary data.</text>
</comment>
<dbReference type="Pfam" id="PF02525">
    <property type="entry name" value="Flavodoxin_2"/>
    <property type="match status" value="1"/>
</dbReference>